<dbReference type="PIRSF" id="PIRSF017082">
    <property type="entry name" value="YflP"/>
    <property type="match status" value="1"/>
</dbReference>
<comment type="similarity">
    <text evidence="1">Belongs to the UPF0065 (bug) family.</text>
</comment>
<sequence length="317" mass="32513">MRLLIAACLAASAMGAAHAQSDFPAQPVTFVVGFAPGGGMDTMARLLGARLSREIGQPVVVENRPGAGGTIAPAHVAAARPDGYTLYAGETSAALGPVFQGDVGYDIVESFAPVARVAVAPQALVASPSLEVETLAEFIDLVREAPGEYFYAAPGVATLHYLAGEMLKEAAGLEMDAVQFQGGSPSVAAVVAGEVPFGIVSISAALSQAEGGNLVILGHTGPDRVEGFEEIDPIATVVEDFEAMPSQFILAPAGTPVEVVERLSTAIGAALADEGLRRQLQDTGLVPAFQPAAELAAELPASAERWMAVAADIRDRP</sequence>
<feature type="chain" id="PRO_5045183005" evidence="2">
    <location>
        <begin position="20"/>
        <end position="317"/>
    </location>
</feature>
<dbReference type="Pfam" id="PF03401">
    <property type="entry name" value="TctC"/>
    <property type="match status" value="1"/>
</dbReference>
<reference evidence="4" key="1">
    <citation type="journal article" date="2019" name="Int. J. Syst. Evol. Microbiol.">
        <title>The Global Catalogue of Microorganisms (GCM) 10K type strain sequencing project: providing services to taxonomists for standard genome sequencing and annotation.</title>
        <authorList>
            <consortium name="The Broad Institute Genomics Platform"/>
            <consortium name="The Broad Institute Genome Sequencing Center for Infectious Disease"/>
            <person name="Wu L."/>
            <person name="Ma J."/>
        </authorList>
    </citation>
    <scope>NUCLEOTIDE SEQUENCE [LARGE SCALE GENOMIC DNA]</scope>
    <source>
        <strain evidence="4">ZS-35-S2</strain>
    </source>
</reference>
<dbReference type="CDD" id="cd07012">
    <property type="entry name" value="PBP2_Bug_TTT"/>
    <property type="match status" value="1"/>
</dbReference>
<dbReference type="PANTHER" id="PTHR42928">
    <property type="entry name" value="TRICARBOXYLATE-BINDING PROTEIN"/>
    <property type="match status" value="1"/>
</dbReference>
<dbReference type="InterPro" id="IPR042100">
    <property type="entry name" value="Bug_dom1"/>
</dbReference>
<dbReference type="SUPFAM" id="SSF53850">
    <property type="entry name" value="Periplasmic binding protein-like II"/>
    <property type="match status" value="1"/>
</dbReference>
<comment type="caution">
    <text evidence="3">The sequence shown here is derived from an EMBL/GenBank/DDBJ whole genome shotgun (WGS) entry which is preliminary data.</text>
</comment>
<dbReference type="Gene3D" id="3.40.190.10">
    <property type="entry name" value="Periplasmic binding protein-like II"/>
    <property type="match status" value="1"/>
</dbReference>
<dbReference type="PANTHER" id="PTHR42928:SF5">
    <property type="entry name" value="BLR1237 PROTEIN"/>
    <property type="match status" value="1"/>
</dbReference>
<dbReference type="Gene3D" id="3.40.190.150">
    <property type="entry name" value="Bordetella uptake gene, domain 1"/>
    <property type="match status" value="1"/>
</dbReference>
<accession>A0ABW5CK59</accession>
<evidence type="ECO:0000313" key="4">
    <source>
        <dbReference type="Proteomes" id="UP001597371"/>
    </source>
</evidence>
<evidence type="ECO:0000256" key="2">
    <source>
        <dbReference type="SAM" id="SignalP"/>
    </source>
</evidence>
<dbReference type="Proteomes" id="UP001597371">
    <property type="component" value="Unassembled WGS sequence"/>
</dbReference>
<name>A0ABW5CK59_9HYPH</name>
<feature type="signal peptide" evidence="2">
    <location>
        <begin position="1"/>
        <end position="19"/>
    </location>
</feature>
<dbReference type="InterPro" id="IPR005064">
    <property type="entry name" value="BUG"/>
</dbReference>
<organism evidence="3 4">
    <name type="scientific">Aureimonas populi</name>
    <dbReference type="NCBI Taxonomy" id="1701758"/>
    <lineage>
        <taxon>Bacteria</taxon>
        <taxon>Pseudomonadati</taxon>
        <taxon>Pseudomonadota</taxon>
        <taxon>Alphaproteobacteria</taxon>
        <taxon>Hyphomicrobiales</taxon>
        <taxon>Aurantimonadaceae</taxon>
        <taxon>Aureimonas</taxon>
    </lineage>
</organism>
<proteinExistence type="inferred from homology"/>
<protein>
    <submittedName>
        <fullName evidence="3">Bug family tripartite tricarboxylate transporter substrate binding protein</fullName>
    </submittedName>
</protein>
<gene>
    <name evidence="3" type="ORF">ACFSKQ_03710</name>
</gene>
<dbReference type="EMBL" id="JBHUIJ010000004">
    <property type="protein sequence ID" value="MFD2236571.1"/>
    <property type="molecule type" value="Genomic_DNA"/>
</dbReference>
<dbReference type="RefSeq" id="WP_209737794.1">
    <property type="nucleotide sequence ID" value="NZ_CP072611.1"/>
</dbReference>
<keyword evidence="2" id="KW-0732">Signal</keyword>
<keyword evidence="4" id="KW-1185">Reference proteome</keyword>
<evidence type="ECO:0000256" key="1">
    <source>
        <dbReference type="ARBA" id="ARBA00006987"/>
    </source>
</evidence>
<evidence type="ECO:0000313" key="3">
    <source>
        <dbReference type="EMBL" id="MFD2236571.1"/>
    </source>
</evidence>